<feature type="transmembrane region" description="Helical" evidence="1">
    <location>
        <begin position="144"/>
        <end position="169"/>
    </location>
</feature>
<dbReference type="GeneID" id="28939725"/>
<evidence type="ECO:0000313" key="3">
    <source>
        <dbReference type="Proteomes" id="UP000053447"/>
    </source>
</evidence>
<keyword evidence="1" id="KW-0472">Membrane</keyword>
<name>A0A0W4ZS07_PNEJ7</name>
<sequence>MKNTLKNIQKCEILGPFSLLVQCILGTFVLFSLLIKRHWELPQRSFRIWFLDVSKQVIGAGVIHVLNVVISDIIGFNEKEKGFSNPCVWYLLNIVIDTTVGVPILWLMLRIIGKICNFMGCIGTKSGDYDGDPPRITWWWKQMFIIWFIYIIGLISMKILIVPILKIPILDSTANWLLSWTISQEKLQIFFTMFFIPLIMNILQYWIIDTIITKKQGRIILGSRKMDDGLLITSK</sequence>
<dbReference type="GO" id="GO:0016020">
    <property type="term" value="C:membrane"/>
    <property type="evidence" value="ECO:0007669"/>
    <property type="project" value="TreeGrafter"/>
</dbReference>
<dbReference type="Pfam" id="PF12400">
    <property type="entry name" value="STIMATE"/>
    <property type="match status" value="1"/>
</dbReference>
<evidence type="ECO:0000256" key="1">
    <source>
        <dbReference type="SAM" id="Phobius"/>
    </source>
</evidence>
<comment type="caution">
    <text evidence="2">The sequence shown here is derived from an EMBL/GenBank/DDBJ whole genome shotgun (WGS) entry which is preliminary data.</text>
</comment>
<evidence type="ECO:0000313" key="2">
    <source>
        <dbReference type="EMBL" id="KTW31134.1"/>
    </source>
</evidence>
<protein>
    <recommendedName>
        <fullName evidence="4">Vacuolar membrane protein</fullName>
    </recommendedName>
</protein>
<dbReference type="PANTHER" id="PTHR31735:SF1">
    <property type="entry name" value="VACUOLAR MEMBRANE PROTEIN YPL162C"/>
    <property type="match status" value="1"/>
</dbReference>
<proteinExistence type="predicted"/>
<dbReference type="PANTHER" id="PTHR31735">
    <property type="entry name" value="VACUOLAR MEMBRANE PROTEIN YPL162C"/>
    <property type="match status" value="1"/>
</dbReference>
<dbReference type="Proteomes" id="UP000053447">
    <property type="component" value="Unassembled WGS sequence"/>
</dbReference>
<dbReference type="RefSeq" id="XP_018230124.1">
    <property type="nucleotide sequence ID" value="XM_018373470.1"/>
</dbReference>
<evidence type="ECO:0008006" key="4">
    <source>
        <dbReference type="Google" id="ProtNLM"/>
    </source>
</evidence>
<keyword evidence="3" id="KW-1185">Reference proteome</keyword>
<accession>A0A0W4ZS07</accession>
<dbReference type="AlphaFoldDB" id="A0A0W4ZS07"/>
<dbReference type="eggNOG" id="ENOG502S1HE">
    <property type="taxonomic scope" value="Eukaryota"/>
</dbReference>
<keyword evidence="1" id="KW-1133">Transmembrane helix</keyword>
<dbReference type="OrthoDB" id="431202at2759"/>
<dbReference type="EMBL" id="LFWA01000005">
    <property type="protein sequence ID" value="KTW31134.1"/>
    <property type="molecule type" value="Genomic_DNA"/>
</dbReference>
<feature type="transmembrane region" description="Helical" evidence="1">
    <location>
        <begin position="13"/>
        <end position="35"/>
    </location>
</feature>
<dbReference type="STRING" id="1408657.A0A0W4ZS07"/>
<keyword evidence="1" id="KW-0812">Transmembrane</keyword>
<feature type="transmembrane region" description="Helical" evidence="1">
    <location>
        <begin position="88"/>
        <end position="109"/>
    </location>
</feature>
<dbReference type="VEuPathDB" id="FungiDB:T551_01207"/>
<feature type="transmembrane region" description="Helical" evidence="1">
    <location>
        <begin position="189"/>
        <end position="208"/>
    </location>
</feature>
<organism evidence="2 3">
    <name type="scientific">Pneumocystis jirovecii (strain RU7)</name>
    <name type="common">Human pneumocystis pneumonia agent</name>
    <dbReference type="NCBI Taxonomy" id="1408657"/>
    <lineage>
        <taxon>Eukaryota</taxon>
        <taxon>Fungi</taxon>
        <taxon>Dikarya</taxon>
        <taxon>Ascomycota</taxon>
        <taxon>Taphrinomycotina</taxon>
        <taxon>Pneumocystomycetes</taxon>
        <taxon>Pneumocystaceae</taxon>
        <taxon>Pneumocystis</taxon>
    </lineage>
</organism>
<gene>
    <name evidence="2" type="ORF">T551_01207</name>
</gene>
<reference evidence="3" key="1">
    <citation type="journal article" date="2016" name="Nat. Commun.">
        <title>Genome analysis of three Pneumocystis species reveals adaptation mechanisms to life exclusively in mammalian hosts.</title>
        <authorList>
            <person name="Ma L."/>
            <person name="Chen Z."/>
            <person name="Huang D.W."/>
            <person name="Kutty G."/>
            <person name="Ishihara M."/>
            <person name="Wang H."/>
            <person name="Abouelleil A."/>
            <person name="Bishop L."/>
            <person name="Davey E."/>
            <person name="Deng R."/>
            <person name="Deng X."/>
            <person name="Fan L."/>
            <person name="Fantoni G."/>
            <person name="Fitzgerald M."/>
            <person name="Gogineni E."/>
            <person name="Goldberg J.M."/>
            <person name="Handley G."/>
            <person name="Hu X."/>
            <person name="Huber C."/>
            <person name="Jiao X."/>
            <person name="Jones K."/>
            <person name="Levin J.Z."/>
            <person name="Liu Y."/>
            <person name="Macdonald P."/>
            <person name="Melnikov A."/>
            <person name="Raley C."/>
            <person name="Sassi M."/>
            <person name="Sherman B.T."/>
            <person name="Song X."/>
            <person name="Sykes S."/>
            <person name="Tran B."/>
            <person name="Walsh L."/>
            <person name="Xia Y."/>
            <person name="Yang J."/>
            <person name="Young S."/>
            <person name="Zeng Q."/>
            <person name="Zheng X."/>
            <person name="Stephens R."/>
            <person name="Nusbaum C."/>
            <person name="Birren B.W."/>
            <person name="Azadi P."/>
            <person name="Lempicki R.A."/>
            <person name="Cuomo C.A."/>
            <person name="Kovacs J.A."/>
        </authorList>
    </citation>
    <scope>NUCLEOTIDE SEQUENCE [LARGE SCALE GENOMIC DNA]</scope>
    <source>
        <strain evidence="3">RU7</strain>
    </source>
</reference>
<dbReference type="InterPro" id="IPR022127">
    <property type="entry name" value="STIMATE/YPL162C"/>
</dbReference>